<sequence length="52" mass="6019">MELSKTGKTINYFYNNQGWTLKQVTNTVKAGWISKEEFQEITGIKYEKEGGE</sequence>
<dbReference type="InterPro" id="IPR010022">
    <property type="entry name" value="XkdX"/>
</dbReference>
<organism evidence="1 2">
    <name type="scientific">Fructobacillus broussonetiae</name>
    <dbReference type="NCBI Taxonomy" id="2713173"/>
    <lineage>
        <taxon>Bacteria</taxon>
        <taxon>Bacillati</taxon>
        <taxon>Bacillota</taxon>
        <taxon>Bacilli</taxon>
        <taxon>Lactobacillales</taxon>
        <taxon>Lactobacillaceae</taxon>
        <taxon>Fructobacillus</taxon>
    </lineage>
</organism>
<name>A0ABS5QZK5_9LACO</name>
<accession>A0ABS5QZK5</accession>
<dbReference type="RefSeq" id="WP_213808675.1">
    <property type="nucleotide sequence ID" value="NZ_JAAMFK010000002.1"/>
</dbReference>
<dbReference type="Pfam" id="PF09693">
    <property type="entry name" value="Phage_XkdX"/>
    <property type="match status" value="1"/>
</dbReference>
<keyword evidence="2" id="KW-1185">Reference proteome</keyword>
<dbReference type="EMBL" id="JAAMFK010000002">
    <property type="protein sequence ID" value="MBS9338392.1"/>
    <property type="molecule type" value="Genomic_DNA"/>
</dbReference>
<protein>
    <submittedName>
        <fullName evidence="1">XkdX family protein</fullName>
    </submittedName>
</protein>
<dbReference type="Proteomes" id="UP001519504">
    <property type="component" value="Unassembled WGS sequence"/>
</dbReference>
<gene>
    <name evidence="1" type="ORF">G6R29_01915</name>
</gene>
<proteinExistence type="predicted"/>
<comment type="caution">
    <text evidence="1">The sequence shown here is derived from an EMBL/GenBank/DDBJ whole genome shotgun (WGS) entry which is preliminary data.</text>
</comment>
<evidence type="ECO:0000313" key="1">
    <source>
        <dbReference type="EMBL" id="MBS9338392.1"/>
    </source>
</evidence>
<evidence type="ECO:0000313" key="2">
    <source>
        <dbReference type="Proteomes" id="UP001519504"/>
    </source>
</evidence>
<reference evidence="1 2" key="1">
    <citation type="submission" date="2020-02" db="EMBL/GenBank/DDBJ databases">
        <title>Fructobacillus sp. isolated from paper mulberry of Taiwan.</title>
        <authorList>
            <person name="Lin S.-T."/>
        </authorList>
    </citation>
    <scope>NUCLEOTIDE SEQUENCE [LARGE SCALE GENOMIC DNA]</scope>
    <source>
        <strain evidence="1 2">M2-14</strain>
    </source>
</reference>